<dbReference type="Pfam" id="PF05618">
    <property type="entry name" value="Zn_protease"/>
    <property type="match status" value="1"/>
</dbReference>
<dbReference type="Gene3D" id="2.40.70.10">
    <property type="entry name" value="Acid Proteases"/>
    <property type="match status" value="1"/>
</dbReference>
<accession>M7PNJ6</accession>
<dbReference type="SUPFAM" id="SSF50630">
    <property type="entry name" value="Acid proteases"/>
    <property type="match status" value="1"/>
</dbReference>
<evidence type="ECO:0000259" key="1">
    <source>
        <dbReference type="Pfam" id="PF05618"/>
    </source>
</evidence>
<reference evidence="2 3" key="1">
    <citation type="journal article" date="2013" name="Genome Announc.">
        <title>Draft Genome Sequence of Methylophaga lonarensis MPLT, a Haloalkaliphilic (Non-Methane-Utilizing) Methylotroph.</title>
        <authorList>
            <person name="Shetty S.A."/>
            <person name="Marathe N.P."/>
            <person name="Munot H."/>
            <person name="Antony C.P."/>
            <person name="Dhotre D.P."/>
            <person name="Murrell J.C."/>
            <person name="Shouche Y.S."/>
        </authorList>
    </citation>
    <scope>NUCLEOTIDE SEQUENCE [LARGE SCALE GENOMIC DNA]</scope>
    <source>
        <strain evidence="2 3">MPL</strain>
    </source>
</reference>
<dbReference type="InterPro" id="IPR008503">
    <property type="entry name" value="Asp_endopeptidase"/>
</dbReference>
<dbReference type="PANTHER" id="PTHR38037">
    <property type="entry name" value="ZN_PROTEASE DOMAIN-CONTAINING PROTEIN"/>
    <property type="match status" value="1"/>
</dbReference>
<dbReference type="STRING" id="1286106.MPL1_12266"/>
<feature type="domain" description="Retropepsin-like aspartic endopeptidase" evidence="1">
    <location>
        <begin position="34"/>
        <end position="170"/>
    </location>
</feature>
<keyword evidence="3" id="KW-1185">Reference proteome</keyword>
<organism evidence="2 3">
    <name type="scientific">Methylophaga lonarensis MPL</name>
    <dbReference type="NCBI Taxonomy" id="1286106"/>
    <lineage>
        <taxon>Bacteria</taxon>
        <taxon>Pseudomonadati</taxon>
        <taxon>Pseudomonadota</taxon>
        <taxon>Gammaproteobacteria</taxon>
        <taxon>Thiotrichales</taxon>
        <taxon>Piscirickettsiaceae</taxon>
        <taxon>Methylophaga</taxon>
    </lineage>
</organism>
<comment type="caution">
    <text evidence="2">The sequence shown here is derived from an EMBL/GenBank/DDBJ whole genome shotgun (WGS) entry which is preliminary data.</text>
</comment>
<proteinExistence type="predicted"/>
<name>M7PNJ6_9GAMM</name>
<dbReference type="eggNOG" id="COG4067">
    <property type="taxonomic scope" value="Bacteria"/>
</dbReference>
<evidence type="ECO:0000313" key="3">
    <source>
        <dbReference type="Proteomes" id="UP000012019"/>
    </source>
</evidence>
<dbReference type="PANTHER" id="PTHR38037:SF1">
    <property type="entry name" value="ATP-DEPENDENT ZINC PROTEASE DOMAIN-CONTAINING PROTEIN-RELATED"/>
    <property type="match status" value="1"/>
</dbReference>
<evidence type="ECO:0000313" key="2">
    <source>
        <dbReference type="EMBL" id="EMR12044.1"/>
    </source>
</evidence>
<dbReference type="AlphaFoldDB" id="M7PNJ6"/>
<sequence>MLNNVEWHRRMMSNCPEASFVSGVSMQDDLGHIVVGWREWLSLPELGIHRIKAKVDTGARTSAIHAFSVEPFDKDGDKWVRFGVHPNQRDLNTEQWCEAPVIDERKVTDSGGHSEMRYVIQTPVTIGKNTFPIEITLTNRDTMMFRMLLGRTAMTAGNIVVNPTLSYLAGQPLSEHIQLQLSTATSGDLE</sequence>
<dbReference type="InterPro" id="IPR021109">
    <property type="entry name" value="Peptidase_aspartic_dom_sf"/>
</dbReference>
<dbReference type="Proteomes" id="UP000012019">
    <property type="component" value="Unassembled WGS sequence"/>
</dbReference>
<dbReference type="PATRIC" id="fig|1286106.3.peg.2454"/>
<protein>
    <recommendedName>
        <fullName evidence="1">Retropepsin-like aspartic endopeptidase domain-containing protein</fullName>
    </recommendedName>
</protein>
<dbReference type="EMBL" id="APHR01000075">
    <property type="protein sequence ID" value="EMR12044.1"/>
    <property type="molecule type" value="Genomic_DNA"/>
</dbReference>
<gene>
    <name evidence="2" type="ORF">MPL1_12266</name>
</gene>